<evidence type="ECO:0000313" key="2">
    <source>
        <dbReference type="WBParaSite" id="ACRNAN_scaffold185.g8692.t1"/>
    </source>
</evidence>
<sequence>MKEFRGGIIRLFEQGKSGYQIAKDHTEQKKLEIWSETSSLNASKSTSARSETMENGHRIRPIYAWNAIPQEVIDRAVDDFPKRLKKCIDVQGGHFENK</sequence>
<organism evidence="1 2">
    <name type="scientific">Acrobeloides nanus</name>
    <dbReference type="NCBI Taxonomy" id="290746"/>
    <lineage>
        <taxon>Eukaryota</taxon>
        <taxon>Metazoa</taxon>
        <taxon>Ecdysozoa</taxon>
        <taxon>Nematoda</taxon>
        <taxon>Chromadorea</taxon>
        <taxon>Rhabditida</taxon>
        <taxon>Tylenchina</taxon>
        <taxon>Cephalobomorpha</taxon>
        <taxon>Cephaloboidea</taxon>
        <taxon>Cephalobidae</taxon>
        <taxon>Acrobeloides</taxon>
    </lineage>
</organism>
<evidence type="ECO:0000313" key="1">
    <source>
        <dbReference type="Proteomes" id="UP000887540"/>
    </source>
</evidence>
<dbReference type="InterPro" id="IPR036397">
    <property type="entry name" value="RNaseH_sf"/>
</dbReference>
<dbReference type="Proteomes" id="UP000887540">
    <property type="component" value="Unplaced"/>
</dbReference>
<accession>A0A914D3P0</accession>
<proteinExistence type="predicted"/>
<dbReference type="GO" id="GO:0003676">
    <property type="term" value="F:nucleic acid binding"/>
    <property type="evidence" value="ECO:0007669"/>
    <property type="project" value="InterPro"/>
</dbReference>
<name>A0A914D3P0_9BILA</name>
<reference evidence="2" key="1">
    <citation type="submission" date="2022-11" db="UniProtKB">
        <authorList>
            <consortium name="WormBaseParasite"/>
        </authorList>
    </citation>
    <scope>IDENTIFICATION</scope>
</reference>
<dbReference type="WBParaSite" id="ACRNAN_scaffold185.g8692.t1">
    <property type="protein sequence ID" value="ACRNAN_scaffold185.g8692.t1"/>
    <property type="gene ID" value="ACRNAN_scaffold185.g8692"/>
</dbReference>
<protein>
    <submittedName>
        <fullName evidence="2">Uncharacterized protein</fullName>
    </submittedName>
</protein>
<dbReference type="AlphaFoldDB" id="A0A914D3P0"/>
<dbReference type="Gene3D" id="3.30.420.10">
    <property type="entry name" value="Ribonuclease H-like superfamily/Ribonuclease H"/>
    <property type="match status" value="1"/>
</dbReference>
<keyword evidence="1" id="KW-1185">Reference proteome</keyword>